<keyword evidence="3" id="KW-1003">Cell membrane</keyword>
<reference evidence="12 13" key="1">
    <citation type="submission" date="2019-06" db="EMBL/GenBank/DDBJ databases">
        <title>Genome analyses of bacteria isolated from kimchi.</title>
        <authorList>
            <person name="Lee S."/>
            <person name="Ahn S."/>
            <person name="Roh S."/>
        </authorList>
    </citation>
    <scope>NUCLEOTIDE SEQUENCE [LARGE SCALE GENOMIC DNA]</scope>
    <source>
        <strain evidence="12 13">CBA3630</strain>
    </source>
</reference>
<dbReference type="CDD" id="cd03216">
    <property type="entry name" value="ABC_Carb_Monos_I"/>
    <property type="match status" value="1"/>
</dbReference>
<evidence type="ECO:0000256" key="8">
    <source>
        <dbReference type="ARBA" id="ARBA00022967"/>
    </source>
</evidence>
<evidence type="ECO:0000313" key="11">
    <source>
        <dbReference type="EMBL" id="MDG9733182.1"/>
    </source>
</evidence>
<dbReference type="Proteomes" id="UP001529201">
    <property type="component" value="Unassembled WGS sequence"/>
</dbReference>
<protein>
    <submittedName>
        <fullName evidence="12">Sugar ABC transporter ATP-binding protein</fullName>
    </submittedName>
</protein>
<dbReference type="InterPro" id="IPR003439">
    <property type="entry name" value="ABC_transporter-like_ATP-bd"/>
</dbReference>
<keyword evidence="2" id="KW-0813">Transport</keyword>
<evidence type="ECO:0000313" key="13">
    <source>
        <dbReference type="Proteomes" id="UP000321296"/>
    </source>
</evidence>
<dbReference type="EMBL" id="CP042383">
    <property type="protein sequence ID" value="QEA41052.1"/>
    <property type="molecule type" value="Genomic_DNA"/>
</dbReference>
<dbReference type="FunFam" id="3.40.50.300:FF:000127">
    <property type="entry name" value="Ribose import ATP-binding protein RbsA"/>
    <property type="match status" value="1"/>
</dbReference>
<evidence type="ECO:0000256" key="9">
    <source>
        <dbReference type="ARBA" id="ARBA00023136"/>
    </source>
</evidence>
<dbReference type="PANTHER" id="PTHR43790:SF3">
    <property type="entry name" value="D-ALLOSE IMPORT ATP-BINDING PROTEIN ALSA-RELATED"/>
    <property type="match status" value="1"/>
</dbReference>
<keyword evidence="7 12" id="KW-0067">ATP-binding</keyword>
<keyword evidence="8" id="KW-1278">Translocase</keyword>
<keyword evidence="4" id="KW-0762">Sugar transport</keyword>
<evidence type="ECO:0000256" key="1">
    <source>
        <dbReference type="ARBA" id="ARBA00004202"/>
    </source>
</evidence>
<comment type="subcellular location">
    <subcellularLocation>
        <location evidence="1">Cell membrane</location>
        <topology evidence="1">Peripheral membrane protein</topology>
    </subcellularLocation>
</comment>
<keyword evidence="14" id="KW-1185">Reference proteome</keyword>
<dbReference type="PROSITE" id="PS50893">
    <property type="entry name" value="ABC_TRANSPORTER_2"/>
    <property type="match status" value="2"/>
</dbReference>
<dbReference type="Proteomes" id="UP000321296">
    <property type="component" value="Chromosome"/>
</dbReference>
<dbReference type="RefSeq" id="WP_010279988.1">
    <property type="nucleotide sequence ID" value="NZ_CP042383.1"/>
</dbReference>
<dbReference type="EMBL" id="JARGDN010000003">
    <property type="protein sequence ID" value="MDG9733182.1"/>
    <property type="molecule type" value="Genomic_DNA"/>
</dbReference>
<dbReference type="GO" id="GO:0005886">
    <property type="term" value="C:plasma membrane"/>
    <property type="evidence" value="ECO:0007669"/>
    <property type="project" value="UniProtKB-SubCell"/>
</dbReference>
<dbReference type="PROSITE" id="PS00211">
    <property type="entry name" value="ABC_TRANSPORTER_1"/>
    <property type="match status" value="1"/>
</dbReference>
<dbReference type="PANTHER" id="PTHR43790">
    <property type="entry name" value="CARBOHYDRATE TRANSPORT ATP-BINDING PROTEIN MG119-RELATED"/>
    <property type="match status" value="1"/>
</dbReference>
<keyword evidence="9" id="KW-0472">Membrane</keyword>
<feature type="domain" description="ABC transporter" evidence="10">
    <location>
        <begin position="3"/>
        <end position="239"/>
    </location>
</feature>
<keyword evidence="6" id="KW-0547">Nucleotide-binding</keyword>
<dbReference type="Pfam" id="PF00005">
    <property type="entry name" value="ABC_tran"/>
    <property type="match status" value="2"/>
</dbReference>
<evidence type="ECO:0000256" key="4">
    <source>
        <dbReference type="ARBA" id="ARBA00022597"/>
    </source>
</evidence>
<feature type="domain" description="ABC transporter" evidence="10">
    <location>
        <begin position="246"/>
        <end position="493"/>
    </location>
</feature>
<evidence type="ECO:0000313" key="14">
    <source>
        <dbReference type="Proteomes" id="UP001529201"/>
    </source>
</evidence>
<dbReference type="Gene3D" id="3.40.50.300">
    <property type="entry name" value="P-loop containing nucleotide triphosphate hydrolases"/>
    <property type="match status" value="2"/>
</dbReference>
<dbReference type="InterPro" id="IPR027417">
    <property type="entry name" value="P-loop_NTPase"/>
</dbReference>
<keyword evidence="5" id="KW-0677">Repeat</keyword>
<dbReference type="GO" id="GO:0016887">
    <property type="term" value="F:ATP hydrolysis activity"/>
    <property type="evidence" value="ECO:0007669"/>
    <property type="project" value="InterPro"/>
</dbReference>
<dbReference type="GO" id="GO:0005524">
    <property type="term" value="F:ATP binding"/>
    <property type="evidence" value="ECO:0007669"/>
    <property type="project" value="UniProtKB-KW"/>
</dbReference>
<dbReference type="SUPFAM" id="SSF52540">
    <property type="entry name" value="P-loop containing nucleoside triphosphate hydrolases"/>
    <property type="match status" value="2"/>
</dbReference>
<dbReference type="CDD" id="cd03215">
    <property type="entry name" value="ABC_Carb_Monos_II"/>
    <property type="match status" value="1"/>
</dbReference>
<name>A0A5B8SUZ9_LEUPS</name>
<organism evidence="12 13">
    <name type="scientific">Leuconostoc pseudomesenteroides</name>
    <dbReference type="NCBI Taxonomy" id="33968"/>
    <lineage>
        <taxon>Bacteria</taxon>
        <taxon>Bacillati</taxon>
        <taxon>Bacillota</taxon>
        <taxon>Bacilli</taxon>
        <taxon>Lactobacillales</taxon>
        <taxon>Lactobacillaceae</taxon>
        <taxon>Leuconostoc</taxon>
    </lineage>
</organism>
<evidence type="ECO:0000256" key="5">
    <source>
        <dbReference type="ARBA" id="ARBA00022737"/>
    </source>
</evidence>
<accession>A0A5B8SUZ9</accession>
<gene>
    <name evidence="12" type="ORF">FGL85_00135</name>
    <name evidence="11" type="ORF">P1N92_03490</name>
</gene>
<evidence type="ECO:0000256" key="3">
    <source>
        <dbReference type="ARBA" id="ARBA00022475"/>
    </source>
</evidence>
<dbReference type="SMART" id="SM00382">
    <property type="entry name" value="AAA"/>
    <property type="match status" value="2"/>
</dbReference>
<evidence type="ECO:0000256" key="6">
    <source>
        <dbReference type="ARBA" id="ARBA00022741"/>
    </source>
</evidence>
<evidence type="ECO:0000313" key="12">
    <source>
        <dbReference type="EMBL" id="QEA41052.1"/>
    </source>
</evidence>
<evidence type="ECO:0000256" key="7">
    <source>
        <dbReference type="ARBA" id="ARBA00022840"/>
    </source>
</evidence>
<dbReference type="InterPro" id="IPR017871">
    <property type="entry name" value="ABC_transporter-like_CS"/>
</dbReference>
<dbReference type="GeneID" id="64345402"/>
<dbReference type="KEGG" id="lpse:FGL85_00135"/>
<dbReference type="InterPro" id="IPR050107">
    <property type="entry name" value="ABC_carbohydrate_import_ATPase"/>
</dbReference>
<dbReference type="AlphaFoldDB" id="A0A5B8SUZ9"/>
<proteinExistence type="predicted"/>
<evidence type="ECO:0000256" key="2">
    <source>
        <dbReference type="ARBA" id="ARBA00022448"/>
    </source>
</evidence>
<sequence>MKIDMLGISKSFGNNHVLRDVNFHLDNAEVHALMGENGAGKSTLMNILTGLLNADSGQILVDDKEVHFNGPKDAEEHGISFIHQEMNNFGEMTVLENMFLNKEVKNKWGMIDEKTMRAEALKIFQTLNINYNLNAMIGDLSIGAQQMIEISKAMMSEAKVIIMDEPTAALTNSEITSLFKTVNHLKAQGVSFIYISHRIEENMEIADKITIMRDGHTVDESFISETNVEKIVTNMVGRDIGDFYPERHAETGKTVLEVTHLESNDKFHDINFTVKEGEILGFSGLMGSGRTEIMRAIFGVDHRNGGDVAINGNKVKIMSPSDAINQGIGFVTENRKDEGLILDFSVSENIIMASLKDLVKKHFIDEKVKDDFVNLLVKRLTIKTDGTNIDAGSLSGGNQQKVVLAKWIGAGSKILILDEPTRGVDVGAKREIYDLINELTNRGVAIIMVSSDLPEVLAMSDRIAVMYEGNMMAIVDNSSHVTESDIMTLATGGKAND</sequence>
<evidence type="ECO:0000259" key="10">
    <source>
        <dbReference type="PROSITE" id="PS50893"/>
    </source>
</evidence>
<dbReference type="InterPro" id="IPR003593">
    <property type="entry name" value="AAA+_ATPase"/>
</dbReference>
<reference evidence="11 14" key="2">
    <citation type="submission" date="2023-02" db="EMBL/GenBank/DDBJ databases">
        <title>Antimicrobial susceptibility testing and tentative epidemiological cut-off values for Lactobacillaceae family species intended for ingestion.</title>
        <authorList>
            <person name="Noehr-Meldgaard K."/>
            <person name="Struve C."/>
            <person name="Ingmer H."/>
            <person name="Koza A."/>
            <person name="Al-Nakeeb K."/>
            <person name="Agersoe Y."/>
        </authorList>
    </citation>
    <scope>NUCLEOTIDE SEQUENCE [LARGE SCALE GENOMIC DNA]</scope>
    <source>
        <strain evidence="11 14">DSM 20193</strain>
    </source>
</reference>